<dbReference type="Proteomes" id="UP000267908">
    <property type="component" value="Unassembled WGS sequence"/>
</dbReference>
<evidence type="ECO:0000313" key="4">
    <source>
        <dbReference type="Proteomes" id="UP000269044"/>
    </source>
</evidence>
<dbReference type="EMBL" id="RBQG01000215">
    <property type="protein sequence ID" value="RMP10967.1"/>
    <property type="molecule type" value="Genomic_DNA"/>
</dbReference>
<dbReference type="RefSeq" id="WP_057437427.1">
    <property type="nucleotide sequence ID" value="NZ_LJQH01000327.1"/>
</dbReference>
<dbReference type="InterPro" id="IPR045646">
    <property type="entry name" value="DUF6402"/>
</dbReference>
<dbReference type="Pfam" id="PF19940">
    <property type="entry name" value="DUF6402"/>
    <property type="match status" value="1"/>
</dbReference>
<accession>A0A0P9TQL7</accession>
<sequence>MPAPIATLLTPAQQKEGQNVQTKTFPLSSIPKVMAKLGWTVSARVMNKWFSGASYELPKAVKQGDVSASTLSAEKLITDIPFEWLFSASNRVKPKVDEYISEFSSTSEFNRSAGRVKGSLDELSKGLVVLMTRLERLGLLDAKSKKLKGAYVDYSDKTAIELEDISQFNLIRFGASDWEKATDALDDVYGALGTFVIKVAATKFRTIENDHGFPAIEVEQVGLYVRDTYDFLNVGDDQLLGYWSPEGVIRPGPIDYFTEPAVIEKSGVEYYKVTNGHFNSYRKLHNKGGDLMVYTTVKLYDVSFVIHLGPIDFDEYLSRSGSK</sequence>
<evidence type="ECO:0000313" key="1">
    <source>
        <dbReference type="EMBL" id="RMP10967.1"/>
    </source>
</evidence>
<evidence type="ECO:0000313" key="3">
    <source>
        <dbReference type="Proteomes" id="UP000267908"/>
    </source>
</evidence>
<name>A0A0P9TQL7_9PSED</name>
<evidence type="ECO:0000313" key="2">
    <source>
        <dbReference type="EMBL" id="RMQ26028.1"/>
    </source>
</evidence>
<protein>
    <submittedName>
        <fullName evidence="1">Uncharacterized protein</fullName>
    </submittedName>
</protein>
<gene>
    <name evidence="2" type="ORF">ALQ08_02601</name>
    <name evidence="1" type="ORF">ALQ28_01321</name>
</gene>
<dbReference type="EMBL" id="RBRA01000099">
    <property type="protein sequence ID" value="RMQ26028.1"/>
    <property type="molecule type" value="Genomic_DNA"/>
</dbReference>
<reference evidence="3 4" key="1">
    <citation type="submission" date="2018-08" db="EMBL/GenBank/DDBJ databases">
        <title>Recombination of ecologically and evolutionarily significant loci maintains genetic cohesion in the Pseudomonas syringae species complex.</title>
        <authorList>
            <person name="Dillon M."/>
            <person name="Thakur S."/>
            <person name="Almeida R.N.D."/>
            <person name="Weir B.S."/>
            <person name="Guttman D.S."/>
        </authorList>
    </citation>
    <scope>NUCLEOTIDE SEQUENCE [LARGE SCALE GENOMIC DNA]</scope>
    <source>
        <strain evidence="2 4">ICMP 13052</strain>
        <strain evidence="1 3">ICMP 4330</strain>
    </source>
</reference>
<proteinExistence type="predicted"/>
<comment type="caution">
    <text evidence="1">The sequence shown here is derived from an EMBL/GenBank/DDBJ whole genome shotgun (WGS) entry which is preliminary data.</text>
</comment>
<dbReference type="Proteomes" id="UP000269044">
    <property type="component" value="Unassembled WGS sequence"/>
</dbReference>
<organism evidence="1 3">
    <name type="scientific">Pseudomonas syringae pv. delphinii</name>
    <dbReference type="NCBI Taxonomy" id="192088"/>
    <lineage>
        <taxon>Bacteria</taxon>
        <taxon>Pseudomonadati</taxon>
        <taxon>Pseudomonadota</taxon>
        <taxon>Gammaproteobacteria</taxon>
        <taxon>Pseudomonadales</taxon>
        <taxon>Pseudomonadaceae</taxon>
        <taxon>Pseudomonas</taxon>
    </lineage>
</organism>
<dbReference type="AlphaFoldDB" id="A0A0P9TQL7"/>